<dbReference type="NCBIfam" id="NF033729">
    <property type="entry name" value="borfam54_2"/>
    <property type="match status" value="1"/>
</dbReference>
<dbReference type="NCBIfam" id="NF033728">
    <property type="entry name" value="borfam54_1"/>
    <property type="match status" value="1"/>
</dbReference>
<reference evidence="2" key="1">
    <citation type="submission" date="2013-04" db="EMBL/GenBank/DDBJ databases">
        <title>Comparative Genomics of Relapsing Fever Spirochetes.</title>
        <authorList>
            <person name="Schwan T.G."/>
            <person name="Raffel S.J."/>
            <person name="Porcella S.F."/>
            <person name="Martens C.A."/>
            <person name="Bruno D.P."/>
            <person name="Ricklefs S.M."/>
            <person name="Barbian K.B."/>
        </authorList>
    </citation>
    <scope>NUCLEOTIDE SEQUENCE</scope>
    <source>
        <strain evidence="2">MTW</strain>
        <plasmid evidence="2">unnamed</plasmid>
    </source>
</reference>
<name>W5TB60_BORHE</name>
<dbReference type="RefSeq" id="WP_025400260.1">
    <property type="nucleotide sequence ID" value="NZ_CP005690.1"/>
</dbReference>
<dbReference type="PROSITE" id="PS51257">
    <property type="entry name" value="PROKAR_LIPOPROTEIN"/>
    <property type="match status" value="1"/>
</dbReference>
<evidence type="ECO:0000256" key="1">
    <source>
        <dbReference type="SAM" id="MobiDB-lite"/>
    </source>
</evidence>
<dbReference type="Pfam" id="PF05714">
    <property type="entry name" value="PFam54_60"/>
    <property type="match status" value="1"/>
</dbReference>
<keyword evidence="2" id="KW-0614">Plasmid</keyword>
<gene>
    <name evidence="2" type="ORF">BHW_0027100</name>
</gene>
<accession>W5TB60</accession>
<dbReference type="AlphaFoldDB" id="W5TB60"/>
<proteinExistence type="predicted"/>
<protein>
    <submittedName>
        <fullName evidence="2">Antigen P35</fullName>
    </submittedName>
</protein>
<evidence type="ECO:0000313" key="2">
    <source>
        <dbReference type="EMBL" id="AHH14521.1"/>
    </source>
</evidence>
<dbReference type="InterPro" id="IPR008421">
    <property type="entry name" value="Borrelia_lipoprotein_PFam54/60"/>
</dbReference>
<feature type="compositionally biased region" description="Polar residues" evidence="1">
    <location>
        <begin position="34"/>
        <end position="48"/>
    </location>
</feature>
<geneLocation type="plasmid" evidence="2">
    <name>unnamed</name>
</geneLocation>
<dbReference type="NCBIfam" id="NF033730">
    <property type="entry name" value="borfam54_3"/>
    <property type="match status" value="1"/>
</dbReference>
<sequence length="271" mass="29835">MRNILNNIFVVFALIAFILVGCNPKGSDDPATLQDAQGNSNDSTTQTPKKPIPAKPADNVAQANEAQKQIVIDALKQKAASEQAIQKGKVEKNDQYGMKDGAFKKLTNTANNKTYDDDGNKSLRATFYASLDWIEKTIEDFGKIIVQIEADAANKGTWNADLIKAGQNIQEELGKTTTQIDVKKDKLNSLSLEKLNELKSNLEKIEQSKKTWKTFVDGIIADHTADKGSIKNDVAKLVAHIKISYDKDIKAALQSTKDTGTEIKKIIDEIK</sequence>
<organism evidence="2">
    <name type="scientific">Borrelia hermsii MTW</name>
    <dbReference type="NCBI Taxonomy" id="1313291"/>
    <lineage>
        <taxon>Bacteria</taxon>
        <taxon>Pseudomonadati</taxon>
        <taxon>Spirochaetota</taxon>
        <taxon>Spirochaetia</taxon>
        <taxon>Spirochaetales</taxon>
        <taxon>Borreliaceae</taxon>
        <taxon>Borrelia</taxon>
    </lineage>
</organism>
<dbReference type="HOGENOM" id="CLU_062986_2_0_12"/>
<dbReference type="Gene3D" id="1.10.3160.10">
    <property type="entry name" value="Bbcrasp-1"/>
    <property type="match status" value="1"/>
</dbReference>
<dbReference type="EMBL" id="CP005690">
    <property type="protein sequence ID" value="AHH14521.1"/>
    <property type="molecule type" value="Genomic_DNA"/>
</dbReference>
<feature type="region of interest" description="Disordered" evidence="1">
    <location>
        <begin position="28"/>
        <end position="60"/>
    </location>
</feature>